<evidence type="ECO:0000313" key="2">
    <source>
        <dbReference type="EMBL" id="BDA80706.1"/>
    </source>
</evidence>
<dbReference type="EMBL" id="AP025029">
    <property type="protein sequence ID" value="BDA80706.1"/>
    <property type="molecule type" value="Genomic_DNA"/>
</dbReference>
<feature type="transmembrane region" description="Helical" evidence="1">
    <location>
        <begin position="233"/>
        <end position="252"/>
    </location>
</feature>
<keyword evidence="1" id="KW-0472">Membrane</keyword>
<sequence length="260" mass="30043">MVESSWAPFVQRLYLPVQNENDFNWGFSDPRADYSLNYPSPELSMRFLQARNIDFLITKTGSFKNNFSFLKEEISFSSHLNILKVPKAQNDEREKKTIGLVSLATTLGEGKVNSPKEFFIESFLLAQNPANKSILYLDINPLWNQIPVSEMQKEISIIQIYDPKKHTVVETLEKQKETDTCNPKIIPKSYFDSLKSESDRILYRTQFNQIFVCLQNEKSQTVYLPQALGISKFIGLVLIFSGWALAFIFSLLNRKDVFKE</sequence>
<proteinExistence type="predicted"/>
<name>A0ABM7UT17_9LEPT</name>
<keyword evidence="1" id="KW-1133">Transmembrane helix</keyword>
<keyword evidence="3" id="KW-1185">Reference proteome</keyword>
<evidence type="ECO:0000313" key="3">
    <source>
        <dbReference type="Proteomes" id="UP000245263"/>
    </source>
</evidence>
<gene>
    <name evidence="2" type="ORF">LPTSP3_g36360</name>
</gene>
<protein>
    <submittedName>
        <fullName evidence="2">Uncharacterized protein</fullName>
    </submittedName>
</protein>
<dbReference type="Proteomes" id="UP000245263">
    <property type="component" value="Chromosome 2"/>
</dbReference>
<keyword evidence="1" id="KW-0812">Transmembrane</keyword>
<accession>A0ABM7UT17</accession>
<evidence type="ECO:0000256" key="1">
    <source>
        <dbReference type="SAM" id="Phobius"/>
    </source>
</evidence>
<reference evidence="2 3" key="1">
    <citation type="submission" date="2021-08" db="EMBL/GenBank/DDBJ databases">
        <title>Complete genome sequence of Leptospira kobayashii strain E30.</title>
        <authorList>
            <person name="Nakao R."/>
            <person name="Nakamura S."/>
            <person name="Masuzawa T."/>
            <person name="Koizumi N."/>
        </authorList>
    </citation>
    <scope>NUCLEOTIDE SEQUENCE [LARGE SCALE GENOMIC DNA]</scope>
    <source>
        <strain evidence="2 3">E30</strain>
    </source>
</reference>
<organism evidence="2 3">
    <name type="scientific">Leptospira kobayashii</name>
    <dbReference type="NCBI Taxonomy" id="1917830"/>
    <lineage>
        <taxon>Bacteria</taxon>
        <taxon>Pseudomonadati</taxon>
        <taxon>Spirochaetota</taxon>
        <taxon>Spirochaetia</taxon>
        <taxon>Leptospirales</taxon>
        <taxon>Leptospiraceae</taxon>
        <taxon>Leptospira</taxon>
    </lineage>
</organism>